<organism evidence="3 4">
    <name type="scientific">Diplodia intermedia</name>
    <dbReference type="NCBI Taxonomy" id="856260"/>
    <lineage>
        <taxon>Eukaryota</taxon>
        <taxon>Fungi</taxon>
        <taxon>Dikarya</taxon>
        <taxon>Ascomycota</taxon>
        <taxon>Pezizomycotina</taxon>
        <taxon>Dothideomycetes</taxon>
        <taxon>Dothideomycetes incertae sedis</taxon>
        <taxon>Botryosphaeriales</taxon>
        <taxon>Botryosphaeriaceae</taxon>
        <taxon>Diplodia</taxon>
    </lineage>
</organism>
<dbReference type="InterPro" id="IPR036047">
    <property type="entry name" value="F-box-like_dom_sf"/>
</dbReference>
<evidence type="ECO:0000259" key="2">
    <source>
        <dbReference type="PROSITE" id="PS50181"/>
    </source>
</evidence>
<accession>A0ABR3U5H0</accession>
<gene>
    <name evidence="3" type="ORF">SLS58_000045</name>
</gene>
<feature type="domain" description="F-box" evidence="2">
    <location>
        <begin position="1"/>
        <end position="30"/>
    </location>
</feature>
<protein>
    <recommendedName>
        <fullName evidence="2">F-box domain-containing protein</fullName>
    </recommendedName>
</protein>
<dbReference type="SUPFAM" id="SSF81383">
    <property type="entry name" value="F-box domain"/>
    <property type="match status" value="1"/>
</dbReference>
<sequence>MSLLALPPELIATICDHLPNKDIKRLRLTCLSLSRYAPLDLSAVYLSPNRANIDVFLAVARHHVFRSRVKEIIWDDAQLLNYRNARSFEGEFNADVSPWGGGAGIEDPRSSCLPEYYNRRDELWGAESTHAMDSFMAHGHYSNRLLREQEAIIAAGEDVAALRTGLRAFSNLMRVTLTAEAWTPRWLFPRHETPFFRSLPANFWMPLPRAWHGDIVDRHRRNEHLRVPWDLSQQQQNFDWEAHLRRPWNEERRCFRGYTAVVTELLAYHAEKPVGARSILELVIDVNRSPNGLHHALFVEPSPPSSPEHRADYLNTLALFSTLPLTRLSLAINAYCPRALHGDSSTPSPWHCFGPGLRAALQGLTGLRHFSLSSNLVTAEDPDGCHLTEEAPAAIDEWIPAGRWPRLASFSLGRLVIDTDALVRLLAALPPTSTLERVELDTLAFSSSTGDALCQLRRGLVGASAATATTTTPHSRAWKAAAPWRRGAPSVVVMEELGPDAYHHQRRGRRRRALRPASTEKTPKPRRLRLVVDAEVDDFLYAVEPARWGSPDDLPCPFERGGRAGLDGVRIGVGRVVDDYDPEYCERDDKLIW</sequence>
<evidence type="ECO:0000313" key="4">
    <source>
        <dbReference type="Proteomes" id="UP001521184"/>
    </source>
</evidence>
<keyword evidence="4" id="KW-1185">Reference proteome</keyword>
<dbReference type="SUPFAM" id="SSF52047">
    <property type="entry name" value="RNI-like"/>
    <property type="match status" value="1"/>
</dbReference>
<dbReference type="InterPro" id="IPR001810">
    <property type="entry name" value="F-box_dom"/>
</dbReference>
<dbReference type="EMBL" id="JAKEKT020000001">
    <property type="protein sequence ID" value="KAL1651922.1"/>
    <property type="molecule type" value="Genomic_DNA"/>
</dbReference>
<dbReference type="Proteomes" id="UP001521184">
    <property type="component" value="Unassembled WGS sequence"/>
</dbReference>
<evidence type="ECO:0000256" key="1">
    <source>
        <dbReference type="SAM" id="MobiDB-lite"/>
    </source>
</evidence>
<reference evidence="3 4" key="1">
    <citation type="journal article" date="2023" name="Plant Dis.">
        <title>First Report of Diplodia intermedia Causing Canker and Dieback Diseases on Apple Trees in Canada.</title>
        <authorList>
            <person name="Ellouze W."/>
            <person name="Ilyukhin E."/>
            <person name="Sulman M."/>
            <person name="Ali S."/>
        </authorList>
    </citation>
    <scope>NUCLEOTIDE SEQUENCE [LARGE SCALE GENOMIC DNA]</scope>
    <source>
        <strain evidence="3 4">M45-28</strain>
    </source>
</reference>
<dbReference type="PROSITE" id="PS50181">
    <property type="entry name" value="FBOX"/>
    <property type="match status" value="1"/>
</dbReference>
<proteinExistence type="predicted"/>
<feature type="region of interest" description="Disordered" evidence="1">
    <location>
        <begin position="504"/>
        <end position="524"/>
    </location>
</feature>
<feature type="compositionally biased region" description="Basic residues" evidence="1">
    <location>
        <begin position="504"/>
        <end position="514"/>
    </location>
</feature>
<evidence type="ECO:0000313" key="3">
    <source>
        <dbReference type="EMBL" id="KAL1651922.1"/>
    </source>
</evidence>
<comment type="caution">
    <text evidence="3">The sequence shown here is derived from an EMBL/GenBank/DDBJ whole genome shotgun (WGS) entry which is preliminary data.</text>
</comment>
<name>A0ABR3U5H0_9PEZI</name>